<proteinExistence type="predicted"/>
<dbReference type="Proteomes" id="UP000186922">
    <property type="component" value="Unassembled WGS sequence"/>
</dbReference>
<evidence type="ECO:0000313" key="3">
    <source>
        <dbReference type="EMBL" id="GAU87440.1"/>
    </source>
</evidence>
<keyword evidence="2" id="KW-1133">Transmembrane helix</keyword>
<feature type="compositionally biased region" description="Basic and acidic residues" evidence="1">
    <location>
        <begin position="20"/>
        <end position="32"/>
    </location>
</feature>
<gene>
    <name evidence="3" type="primary">RvY_00278</name>
    <name evidence="3" type="synonym">RvY_00278.1</name>
    <name evidence="3" type="ORF">RvY_00278-1</name>
</gene>
<keyword evidence="2" id="KW-0812">Transmembrane</keyword>
<comment type="caution">
    <text evidence="3">The sequence shown here is derived from an EMBL/GenBank/DDBJ whole genome shotgun (WGS) entry which is preliminary data.</text>
</comment>
<evidence type="ECO:0000313" key="4">
    <source>
        <dbReference type="Proteomes" id="UP000186922"/>
    </source>
</evidence>
<feature type="transmembrane region" description="Helical" evidence="2">
    <location>
        <begin position="73"/>
        <end position="91"/>
    </location>
</feature>
<organism evidence="3 4">
    <name type="scientific">Ramazzottius varieornatus</name>
    <name type="common">Water bear</name>
    <name type="synonym">Tardigrade</name>
    <dbReference type="NCBI Taxonomy" id="947166"/>
    <lineage>
        <taxon>Eukaryota</taxon>
        <taxon>Metazoa</taxon>
        <taxon>Ecdysozoa</taxon>
        <taxon>Tardigrada</taxon>
        <taxon>Eutardigrada</taxon>
        <taxon>Parachela</taxon>
        <taxon>Hypsibioidea</taxon>
        <taxon>Ramazzottiidae</taxon>
        <taxon>Ramazzottius</taxon>
    </lineage>
</organism>
<evidence type="ECO:0000256" key="1">
    <source>
        <dbReference type="SAM" id="MobiDB-lite"/>
    </source>
</evidence>
<dbReference type="AlphaFoldDB" id="A0A1D1UFX7"/>
<keyword evidence="4" id="KW-1185">Reference proteome</keyword>
<dbReference type="EMBL" id="BDGG01000001">
    <property type="protein sequence ID" value="GAU87440.1"/>
    <property type="molecule type" value="Genomic_DNA"/>
</dbReference>
<sequence length="98" mass="11580">MRVVSSPFVGLFLGPPGETPEERKQRHASNKEKAAMLKRQAEPRHRWVNSKFTLTNTEDERLQPYRTYPCMQTVYLCIFTVLVVLGLLWILHIRRQLR</sequence>
<feature type="region of interest" description="Disordered" evidence="1">
    <location>
        <begin position="1"/>
        <end position="32"/>
    </location>
</feature>
<reference evidence="3 4" key="1">
    <citation type="journal article" date="2016" name="Nat. Commun.">
        <title>Extremotolerant tardigrade genome and improved radiotolerance of human cultured cells by tardigrade-unique protein.</title>
        <authorList>
            <person name="Hashimoto T."/>
            <person name="Horikawa D.D."/>
            <person name="Saito Y."/>
            <person name="Kuwahara H."/>
            <person name="Kozuka-Hata H."/>
            <person name="Shin-I T."/>
            <person name="Minakuchi Y."/>
            <person name="Ohishi K."/>
            <person name="Motoyama A."/>
            <person name="Aizu T."/>
            <person name="Enomoto A."/>
            <person name="Kondo K."/>
            <person name="Tanaka S."/>
            <person name="Hara Y."/>
            <person name="Koshikawa S."/>
            <person name="Sagara H."/>
            <person name="Miura T."/>
            <person name="Yokobori S."/>
            <person name="Miyagawa K."/>
            <person name="Suzuki Y."/>
            <person name="Kubo T."/>
            <person name="Oyama M."/>
            <person name="Kohara Y."/>
            <person name="Fujiyama A."/>
            <person name="Arakawa K."/>
            <person name="Katayama T."/>
            <person name="Toyoda A."/>
            <person name="Kunieda T."/>
        </authorList>
    </citation>
    <scope>NUCLEOTIDE SEQUENCE [LARGE SCALE GENOMIC DNA]</scope>
    <source>
        <strain evidence="3 4">YOKOZUNA-1</strain>
    </source>
</reference>
<name>A0A1D1UFX7_RAMVA</name>
<accession>A0A1D1UFX7</accession>
<keyword evidence="2" id="KW-0472">Membrane</keyword>
<protein>
    <submittedName>
        <fullName evidence="3">Uncharacterized protein</fullName>
    </submittedName>
</protein>
<evidence type="ECO:0000256" key="2">
    <source>
        <dbReference type="SAM" id="Phobius"/>
    </source>
</evidence>